<evidence type="ECO:0000256" key="1">
    <source>
        <dbReference type="ARBA" id="ARBA00022679"/>
    </source>
</evidence>
<comment type="caution">
    <text evidence="5">The sequence shown here is derived from an EMBL/GenBank/DDBJ whole genome shotgun (WGS) entry which is preliminary data.</text>
</comment>
<sequence>MEYMYSNIIDPSTYETQGLCDGIDLRRHVAGDLEEIGTFRAQEDWRRLVGPVARPYKGGLSPNFSFMTVSVPECMSERLEIISYANEFAFLHDDVIEVASKDVRDASNDEMLEAFEEGAQTGKIEDKGASGKRKIAAQILNEMMGIDPERAMVAVKSWATFVQYASGRHHDVHFNTLEEYIPYRCLDVGYMFWHGLVTFGCALTIPDEEADVTRELLTPALIAASLGNDLFSYEKEYEDTMKAGLPDVVNAVWVIMGENGCSEAEAKDICRERIRVENAKYVKVVEETRKRTDLCDDVKRYVEVMQYSLSGNLVWSIQCPRYNKEAKYNELQMLRAKHGLEKYPARWPPTEATNGTSVVVNGHTEEKPLEKENLSEDDEQMYWGLNGVGIRVGNGVDEHGVGRYESTKANGQVNGNGTANGHSTTNGNGTANGQVNGNSNGTANGHSTTNGDSTANGKKTNGVKNSAHSAKPSADSLVLENVVSLALDSNLPELSDDVVLQPYRYLTSLPSKGFRDQAIDSLNIWLKVPAKSAKTIKSVIKMLHSASLMLDDLEDGSPLRRGKPSTHDIYGAAQTINSATYQYIQATNLAAELSNPSCFRIFVEEMQHLYVGQSYDLYWTHNALCPSISEYLKMVDDKTGGLFRMLTRFMIAESPVGEKLSGVDLNLLSCLIGRFFQIRDDYQNLTSADYAKQKGFAEDLDEGKYSFTLIHCIQALEAEPKFVGDAMQLRAVLVKRRVEGKLSNEAKREVLAIMKKTKSLEYTLGVLRELHSELEKEVGVLEGKFSGENFQLRLLLEMLKV</sequence>
<dbReference type="SUPFAM" id="SSF48576">
    <property type="entry name" value="Terpenoid synthases"/>
    <property type="match status" value="2"/>
</dbReference>
<dbReference type="Proteomes" id="UP000566819">
    <property type="component" value="Unassembled WGS sequence"/>
</dbReference>
<keyword evidence="6" id="KW-1185">Reference proteome</keyword>
<dbReference type="Pfam" id="PF00348">
    <property type="entry name" value="polyprenyl_synt"/>
    <property type="match status" value="1"/>
</dbReference>
<gene>
    <name evidence="5" type="ORF">G7Y89_g7014</name>
</gene>
<reference evidence="5 6" key="1">
    <citation type="submission" date="2020-03" db="EMBL/GenBank/DDBJ databases">
        <title>Draft Genome Sequence of Cudoniella acicularis.</title>
        <authorList>
            <person name="Buettner E."/>
            <person name="Kellner H."/>
        </authorList>
    </citation>
    <scope>NUCLEOTIDE SEQUENCE [LARGE SCALE GENOMIC DNA]</scope>
    <source>
        <strain evidence="5 6">DSM 108380</strain>
    </source>
</reference>
<dbReference type="PROSITE" id="PS00723">
    <property type="entry name" value="POLYPRENYL_SYNTHASE_1"/>
    <property type="match status" value="1"/>
</dbReference>
<dbReference type="EMBL" id="JAAMPI010000475">
    <property type="protein sequence ID" value="KAF4631128.1"/>
    <property type="molecule type" value="Genomic_DNA"/>
</dbReference>
<keyword evidence="2" id="KW-0479">Metal-binding</keyword>
<dbReference type="PANTHER" id="PTHR12001:SF72">
    <property type="entry name" value="THIJ_PFPI FAMILY PROTEIN (AFU_ORTHOLOGUE AFUA_3G01210)-RELATED"/>
    <property type="match status" value="1"/>
</dbReference>
<dbReference type="GO" id="GO:0046872">
    <property type="term" value="F:metal ion binding"/>
    <property type="evidence" value="ECO:0007669"/>
    <property type="project" value="UniProtKB-KW"/>
</dbReference>
<evidence type="ECO:0000256" key="4">
    <source>
        <dbReference type="SAM" id="MobiDB-lite"/>
    </source>
</evidence>
<dbReference type="Gene3D" id="1.10.600.10">
    <property type="entry name" value="Farnesyl Diphosphate Synthase"/>
    <property type="match status" value="2"/>
</dbReference>
<dbReference type="GO" id="GO:0043386">
    <property type="term" value="P:mycotoxin biosynthetic process"/>
    <property type="evidence" value="ECO:0007669"/>
    <property type="project" value="UniProtKB-ARBA"/>
</dbReference>
<dbReference type="PANTHER" id="PTHR12001">
    <property type="entry name" value="GERANYLGERANYL PYROPHOSPHATE SYNTHASE"/>
    <property type="match status" value="1"/>
</dbReference>
<dbReference type="InterPro" id="IPR033749">
    <property type="entry name" value="Polyprenyl_synt_CS"/>
</dbReference>
<dbReference type="OrthoDB" id="6921389at2759"/>
<accession>A0A8H4RL79</accession>
<dbReference type="AlphaFoldDB" id="A0A8H4RL79"/>
<proteinExistence type="predicted"/>
<dbReference type="GO" id="GO:0046165">
    <property type="term" value="P:alcohol biosynthetic process"/>
    <property type="evidence" value="ECO:0007669"/>
    <property type="project" value="UniProtKB-ARBA"/>
</dbReference>
<feature type="compositionally biased region" description="Polar residues" evidence="4">
    <location>
        <begin position="407"/>
        <end position="468"/>
    </location>
</feature>
<dbReference type="SFLD" id="SFLDS00005">
    <property type="entry name" value="Isoprenoid_Synthase_Type_I"/>
    <property type="match status" value="1"/>
</dbReference>
<protein>
    <submittedName>
        <fullName evidence="5">Uncharacterized protein</fullName>
    </submittedName>
</protein>
<organism evidence="5 6">
    <name type="scientific">Cudoniella acicularis</name>
    <dbReference type="NCBI Taxonomy" id="354080"/>
    <lineage>
        <taxon>Eukaryota</taxon>
        <taxon>Fungi</taxon>
        <taxon>Dikarya</taxon>
        <taxon>Ascomycota</taxon>
        <taxon>Pezizomycotina</taxon>
        <taxon>Leotiomycetes</taxon>
        <taxon>Helotiales</taxon>
        <taxon>Tricladiaceae</taxon>
        <taxon>Cudoniella</taxon>
    </lineage>
</organism>
<dbReference type="InterPro" id="IPR008949">
    <property type="entry name" value="Isoprenoid_synthase_dom_sf"/>
</dbReference>
<feature type="region of interest" description="Disordered" evidence="4">
    <location>
        <begin position="406"/>
        <end position="474"/>
    </location>
</feature>
<dbReference type="Pfam" id="PF19086">
    <property type="entry name" value="Terpene_syn_C_2"/>
    <property type="match status" value="1"/>
</dbReference>
<dbReference type="InterPro" id="IPR000092">
    <property type="entry name" value="Polyprenyl_synt"/>
</dbReference>
<dbReference type="GO" id="GO:0008299">
    <property type="term" value="P:isoprenoid biosynthetic process"/>
    <property type="evidence" value="ECO:0007669"/>
    <property type="project" value="InterPro"/>
</dbReference>
<evidence type="ECO:0000256" key="3">
    <source>
        <dbReference type="ARBA" id="ARBA00022842"/>
    </source>
</evidence>
<name>A0A8H4RL79_9HELO</name>
<dbReference type="GO" id="GO:0004659">
    <property type="term" value="F:prenyltransferase activity"/>
    <property type="evidence" value="ECO:0007669"/>
    <property type="project" value="InterPro"/>
</dbReference>
<dbReference type="PROSITE" id="PS00444">
    <property type="entry name" value="POLYPRENYL_SYNTHASE_2"/>
    <property type="match status" value="1"/>
</dbReference>
<keyword evidence="1" id="KW-0808">Transferase</keyword>
<evidence type="ECO:0000313" key="5">
    <source>
        <dbReference type="EMBL" id="KAF4631128.1"/>
    </source>
</evidence>
<evidence type="ECO:0000313" key="6">
    <source>
        <dbReference type="Proteomes" id="UP000566819"/>
    </source>
</evidence>
<keyword evidence="3" id="KW-0460">Magnesium</keyword>
<evidence type="ECO:0000256" key="2">
    <source>
        <dbReference type="ARBA" id="ARBA00022723"/>
    </source>
</evidence>